<organism evidence="1 2">
    <name type="scientific">Methanocorpusculum vombati</name>
    <dbReference type="NCBI Taxonomy" id="3002864"/>
    <lineage>
        <taxon>Archaea</taxon>
        <taxon>Methanobacteriati</taxon>
        <taxon>Methanobacteriota</taxon>
        <taxon>Stenosarchaea group</taxon>
        <taxon>Methanomicrobia</taxon>
        <taxon>Methanomicrobiales</taxon>
        <taxon>Methanocorpusculaceae</taxon>
        <taxon>Methanocorpusculum</taxon>
    </lineage>
</organism>
<proteinExistence type="predicted"/>
<protein>
    <submittedName>
        <fullName evidence="1">Uncharacterized protein</fullName>
    </submittedName>
</protein>
<evidence type="ECO:0000313" key="1">
    <source>
        <dbReference type="EMBL" id="MCZ0863493.1"/>
    </source>
</evidence>
<keyword evidence="2" id="KW-1185">Reference proteome</keyword>
<name>A0ABT4IQW8_9EURY</name>
<dbReference type="EMBL" id="JAPTGC010000025">
    <property type="protein sequence ID" value="MCZ0863493.1"/>
    <property type="molecule type" value="Genomic_DNA"/>
</dbReference>
<reference evidence="1" key="1">
    <citation type="submission" date="2022-12" db="EMBL/GenBank/DDBJ databases">
        <title>Isolation and characterisation of novel Methanocorpusculum spp. from native Australian herbivores indicates the genus is ancestrally host-associated.</title>
        <authorList>
            <person name="Volmer J.G."/>
            <person name="Soo R.M."/>
            <person name="Evans P.N."/>
            <person name="Hoedt E.C."/>
            <person name="Astorga Alsina A.L."/>
            <person name="Woodcroft B.J."/>
            <person name="Tyson G.W."/>
            <person name="Hugenholtz P."/>
            <person name="Morrison M."/>
        </authorList>
    </citation>
    <scope>NUCLEOTIDE SEQUENCE</scope>
    <source>
        <strain evidence="1">CW153</strain>
    </source>
</reference>
<gene>
    <name evidence="1" type="ORF">O0S09_09570</name>
</gene>
<accession>A0ABT4IQW8</accession>
<evidence type="ECO:0000313" key="2">
    <source>
        <dbReference type="Proteomes" id="UP001141336"/>
    </source>
</evidence>
<sequence>MHHPTPLPRKYLYAFLSEEEYHDLCTIIRTMAFPSTSAYITAVCRTTLYGWHTNYHTPEQDLNPETAAWIAWHKNRMTKEDGLRQTFFDVLTDLAFPVIAARGAQLAFHLLQSEIETAMAERTGIVPSFDCMKTWMQIYETIHAEELGRHRADLARDTARETEHLRQQEEPYTERETVCEGKAACE</sequence>
<dbReference type="Proteomes" id="UP001141336">
    <property type="component" value="Unassembled WGS sequence"/>
</dbReference>
<dbReference type="RefSeq" id="WP_268923760.1">
    <property type="nucleotide sequence ID" value="NZ_JAPTGC010000025.1"/>
</dbReference>
<comment type="caution">
    <text evidence="1">The sequence shown here is derived from an EMBL/GenBank/DDBJ whole genome shotgun (WGS) entry which is preliminary data.</text>
</comment>